<sequence length="266" mass="29924">MFTKVILGRYVPIDSVIHRLDPRSKLVLSLYFIVLVFFANNWQSYAFLAATTLATILLTKVQLKFFWEGIRPLIFIIILTVLLQIVFSAGGTVYWHWGIFSITSMGLVNGVYVFMRFFLIICMSTVLTLTTPPLLIADAVESLMKPLLKIKVPVYEIALMLSIALRFIPTLMDETQKIMNAQRARGVNFSSGSLIKRVKSIVPILIPLFISAFNRAEDLATAMESRGYRGGDHRSKFRILKWRGADTIACVGLAAITAGLFLLRLL</sequence>
<dbReference type="Proteomes" id="UP000325295">
    <property type="component" value="Chromosome"/>
</dbReference>
<dbReference type="RefSeq" id="WP_150203749.1">
    <property type="nucleotide sequence ID" value="NZ_CP043939.1"/>
</dbReference>
<evidence type="ECO:0000256" key="1">
    <source>
        <dbReference type="ARBA" id="ARBA00004651"/>
    </source>
</evidence>
<accession>A0A5P1WZS4</accession>
<dbReference type="GO" id="GO:0005886">
    <property type="term" value="C:plasma membrane"/>
    <property type="evidence" value="ECO:0007669"/>
    <property type="project" value="UniProtKB-SubCell"/>
</dbReference>
<name>A0A5P1WZS4_9LACO</name>
<dbReference type="EMBL" id="CP043939">
    <property type="protein sequence ID" value="QER67066.1"/>
    <property type="molecule type" value="Genomic_DNA"/>
</dbReference>
<keyword evidence="5 9" id="KW-1003">Cell membrane</keyword>
<evidence type="ECO:0000256" key="2">
    <source>
        <dbReference type="ARBA" id="ARBA00005660"/>
    </source>
</evidence>
<feature type="transmembrane region" description="Helical" evidence="9">
    <location>
        <begin position="20"/>
        <end position="39"/>
    </location>
</feature>
<evidence type="ECO:0000256" key="8">
    <source>
        <dbReference type="ARBA" id="ARBA00023136"/>
    </source>
</evidence>
<proteinExistence type="inferred from homology"/>
<dbReference type="GO" id="GO:0022857">
    <property type="term" value="F:transmembrane transporter activity"/>
    <property type="evidence" value="ECO:0007669"/>
    <property type="project" value="UniProtKB-UniRule"/>
</dbReference>
<keyword evidence="7 9" id="KW-1133">Transmembrane helix</keyword>
<dbReference type="OrthoDB" id="8075495at2"/>
<dbReference type="PANTHER" id="PTHR33514:SF13">
    <property type="entry name" value="PROTEIN ABCI12, CHLOROPLASTIC"/>
    <property type="match status" value="1"/>
</dbReference>
<dbReference type="PANTHER" id="PTHR33514">
    <property type="entry name" value="PROTEIN ABCI12, CHLOROPLASTIC"/>
    <property type="match status" value="1"/>
</dbReference>
<keyword evidence="11" id="KW-1185">Reference proteome</keyword>
<feature type="transmembrane region" description="Helical" evidence="9">
    <location>
        <begin position="73"/>
        <end position="97"/>
    </location>
</feature>
<comment type="subcellular location">
    <subcellularLocation>
        <location evidence="1 9">Cell membrane</location>
        <topology evidence="1 9">Multi-pass membrane protein</topology>
    </subcellularLocation>
</comment>
<feature type="transmembrane region" description="Helical" evidence="9">
    <location>
        <begin position="117"/>
        <end position="140"/>
    </location>
</feature>
<evidence type="ECO:0000313" key="11">
    <source>
        <dbReference type="Proteomes" id="UP000325295"/>
    </source>
</evidence>
<feature type="transmembrane region" description="Helical" evidence="9">
    <location>
        <begin position="152"/>
        <end position="172"/>
    </location>
</feature>
<evidence type="ECO:0000313" key="10">
    <source>
        <dbReference type="EMBL" id="QER67066.1"/>
    </source>
</evidence>
<reference evidence="10 11" key="1">
    <citation type="submission" date="2019-09" db="EMBL/GenBank/DDBJ databases">
        <title>Complete Genome Sequence of Lactobacillus nenjiangensis SH-Y15, isolated from sauerkraut.</title>
        <authorList>
            <person name="Yang H."/>
        </authorList>
    </citation>
    <scope>NUCLEOTIDE SEQUENCE [LARGE SCALE GENOMIC DNA]</scope>
    <source>
        <strain evidence="10 11">SH-Y15</strain>
    </source>
</reference>
<keyword evidence="6 9" id="KW-0812">Transmembrane</keyword>
<evidence type="ECO:0000256" key="5">
    <source>
        <dbReference type="ARBA" id="ARBA00022475"/>
    </source>
</evidence>
<dbReference type="HAMAP" id="MF_01461">
    <property type="entry name" value="EcfT"/>
    <property type="match status" value="1"/>
</dbReference>
<evidence type="ECO:0000256" key="7">
    <source>
        <dbReference type="ARBA" id="ARBA00022989"/>
    </source>
</evidence>
<dbReference type="Pfam" id="PF02361">
    <property type="entry name" value="CbiQ"/>
    <property type="match status" value="1"/>
</dbReference>
<evidence type="ECO:0000256" key="9">
    <source>
        <dbReference type="HAMAP-Rule" id="MF_01461"/>
    </source>
</evidence>
<comment type="subunit">
    <text evidence="9">Forms a stable energy-coupling factor (ECF) transporter complex composed of 2 membrane-embedded substrate-binding proteins (S component), 2 ATP-binding proteins (A component) and 2 transmembrane proteins (T component).</text>
</comment>
<comment type="function">
    <text evidence="9">Transmembrane (T) component of an energy-coupling factor (ECF) ABC-transporter complex. Unlike classic ABC transporters this ECF transporter provides the energy necessary to transport a number of different substrates.</text>
</comment>
<comment type="similarity">
    <text evidence="2 9">Belongs to the energy-coupling factor EcfT family.</text>
</comment>
<keyword evidence="8 9" id="KW-0472">Membrane</keyword>
<gene>
    <name evidence="9" type="primary">ecfT</name>
    <name evidence="10" type="ORF">F0161_03705</name>
</gene>
<dbReference type="AlphaFoldDB" id="A0A5P1WZS4"/>
<protein>
    <recommendedName>
        <fullName evidence="3 9">Energy-coupling factor transporter transmembrane protein EcfT</fullName>
        <shortName evidence="9">ECF transporter T component EcfT</shortName>
    </recommendedName>
</protein>
<keyword evidence="4 9" id="KW-0813">Transport</keyword>
<dbReference type="InterPro" id="IPR003339">
    <property type="entry name" value="ABC/ECF_trnsptr_transmembrane"/>
</dbReference>
<feature type="transmembrane region" description="Helical" evidence="9">
    <location>
        <begin position="244"/>
        <end position="263"/>
    </location>
</feature>
<dbReference type="KEGG" id="lnn:F0161_03705"/>
<evidence type="ECO:0000256" key="6">
    <source>
        <dbReference type="ARBA" id="ARBA00022692"/>
    </source>
</evidence>
<dbReference type="InterPro" id="IPR024919">
    <property type="entry name" value="EcfT"/>
</dbReference>
<dbReference type="CDD" id="cd16914">
    <property type="entry name" value="EcfT"/>
    <property type="match status" value="1"/>
</dbReference>
<evidence type="ECO:0000256" key="4">
    <source>
        <dbReference type="ARBA" id="ARBA00022448"/>
    </source>
</evidence>
<evidence type="ECO:0000256" key="3">
    <source>
        <dbReference type="ARBA" id="ARBA00014042"/>
    </source>
</evidence>
<organism evidence="10 11">
    <name type="scientific">Paucilactobacillus nenjiangensis</name>
    <dbReference type="NCBI Taxonomy" id="1296540"/>
    <lineage>
        <taxon>Bacteria</taxon>
        <taxon>Bacillati</taxon>
        <taxon>Bacillota</taxon>
        <taxon>Bacilli</taxon>
        <taxon>Lactobacillales</taxon>
        <taxon>Lactobacillaceae</taxon>
        <taxon>Paucilactobacillus</taxon>
    </lineage>
</organism>